<evidence type="ECO:0000256" key="2">
    <source>
        <dbReference type="SAM" id="Phobius"/>
    </source>
</evidence>
<accession>T1HIN9</accession>
<evidence type="ECO:0000256" key="1">
    <source>
        <dbReference type="SAM" id="MobiDB-lite"/>
    </source>
</evidence>
<reference evidence="3" key="1">
    <citation type="submission" date="2015-05" db="UniProtKB">
        <authorList>
            <consortium name="EnsemblMetazoa"/>
        </authorList>
    </citation>
    <scope>IDENTIFICATION</scope>
</reference>
<keyword evidence="2" id="KW-0812">Transmembrane</keyword>
<dbReference type="HOGENOM" id="CLU_1898805_0_0_1"/>
<keyword evidence="2" id="KW-1133">Transmembrane helix</keyword>
<dbReference type="AlphaFoldDB" id="T1HIN9"/>
<evidence type="ECO:0000313" key="4">
    <source>
        <dbReference type="Proteomes" id="UP000015103"/>
    </source>
</evidence>
<protein>
    <submittedName>
        <fullName evidence="3">Uncharacterized protein</fullName>
    </submittedName>
</protein>
<dbReference type="EMBL" id="ACPB03009657">
    <property type="status" value="NOT_ANNOTATED_CDS"/>
    <property type="molecule type" value="Genomic_DNA"/>
</dbReference>
<evidence type="ECO:0000313" key="3">
    <source>
        <dbReference type="EnsemblMetazoa" id="RPRC003912-PA"/>
    </source>
</evidence>
<dbReference type="RefSeq" id="XP_073978826.1">
    <property type="nucleotide sequence ID" value="XM_074122725.1"/>
</dbReference>
<dbReference type="EnsemblMetazoa" id="RPRC003912-RA">
    <property type="protein sequence ID" value="RPRC003912-PA"/>
    <property type="gene ID" value="RPRC003912"/>
</dbReference>
<dbReference type="GeneID" id="141451396"/>
<dbReference type="Proteomes" id="UP000015103">
    <property type="component" value="Unassembled WGS sequence"/>
</dbReference>
<organism evidence="3 4">
    <name type="scientific">Rhodnius prolixus</name>
    <name type="common">Triatomid bug</name>
    <dbReference type="NCBI Taxonomy" id="13249"/>
    <lineage>
        <taxon>Eukaryota</taxon>
        <taxon>Metazoa</taxon>
        <taxon>Ecdysozoa</taxon>
        <taxon>Arthropoda</taxon>
        <taxon>Hexapoda</taxon>
        <taxon>Insecta</taxon>
        <taxon>Pterygota</taxon>
        <taxon>Neoptera</taxon>
        <taxon>Paraneoptera</taxon>
        <taxon>Hemiptera</taxon>
        <taxon>Heteroptera</taxon>
        <taxon>Panheteroptera</taxon>
        <taxon>Cimicomorpha</taxon>
        <taxon>Reduviidae</taxon>
        <taxon>Triatominae</taxon>
        <taxon>Rhodnius</taxon>
    </lineage>
</organism>
<name>T1HIN9_RHOPR</name>
<sequence>MESNRPRVAQRRTYRLRNPERGTQTYPVQKPPSTKLDSCVQVWVVKEEPKVKMTRIELVSRHVQCIVPSLPGRLIVLLALLATLCGMASYMTKGDIYHSQMQSVPGQVRNLRDTFVEIMWAIANPVISYLQTKR</sequence>
<feature type="transmembrane region" description="Helical" evidence="2">
    <location>
        <begin position="74"/>
        <end position="92"/>
    </location>
</feature>
<feature type="compositionally biased region" description="Polar residues" evidence="1">
    <location>
        <begin position="21"/>
        <end position="33"/>
    </location>
</feature>
<dbReference type="InParanoid" id="T1HIN9"/>
<keyword evidence="2" id="KW-0472">Membrane</keyword>
<dbReference type="VEuPathDB" id="VectorBase:RPRC003912"/>
<proteinExistence type="predicted"/>
<keyword evidence="4" id="KW-1185">Reference proteome</keyword>
<feature type="region of interest" description="Disordered" evidence="1">
    <location>
        <begin position="1"/>
        <end position="33"/>
    </location>
</feature>